<protein>
    <submittedName>
        <fullName evidence="4">Uncharacterized protein</fullName>
    </submittedName>
</protein>
<feature type="domain" description="PH" evidence="2">
    <location>
        <begin position="217"/>
        <end position="334"/>
    </location>
</feature>
<feature type="domain" description="PH" evidence="3">
    <location>
        <begin position="339"/>
        <end position="451"/>
    </location>
</feature>
<dbReference type="OrthoDB" id="5345571at2759"/>
<feature type="region of interest" description="Disordered" evidence="1">
    <location>
        <begin position="447"/>
        <end position="477"/>
    </location>
</feature>
<dbReference type="Proteomes" id="UP000241818">
    <property type="component" value="Unassembled WGS sequence"/>
</dbReference>
<sequence length="477" mass="55379">MEESGCWWEAERCDRVATYLIRLRRDLNGEYDDEVTALLAGVESTSRILRDAHDLFPFYRPRVLLVLYYLHIVLPCLSRTLRDMMIYISHDELPPSRKWVLMNERLSDQGGMPLASRFVIYFDFLVQCIRLLTRSFLYDPAVLESLRTRILRLRRLRMIPEPPRPLQPHVAPPTPTRQDIEQRHWAEKIFDEQPSTTGLRHRRVSRCFGPPMVEESLGIPRGSSVLFKLPFDKNRLSVTLYLNAEGADMTRLLCRWMDPQFNPMYSCYGVHELCIRRKGSSLQFRRWNNNRAHSTLWLALFFKTWEKMVLFHATFVALKARCPLTVAINPDDYRLSGEEELFQGKIIDDGFEHTLSVFQDKKCHGLRLHAAVLSGVLRKCPVWTAFVTYSSASPNWLIRRSAHRIRINDIHPYVFCKEYDPTNQIHRGGKFEICFFTERSADEFEDLFREPSEQGSVMESQDPPEGGGGDGDGDGGG</sequence>
<dbReference type="RefSeq" id="XP_024721390.1">
    <property type="nucleotide sequence ID" value="XM_024866568.1"/>
</dbReference>
<dbReference type="Pfam" id="PF23074">
    <property type="entry name" value="PH_FT_N"/>
    <property type="match status" value="1"/>
</dbReference>
<dbReference type="Pfam" id="PF23076">
    <property type="entry name" value="PH_FT_C"/>
    <property type="match status" value="1"/>
</dbReference>
<organism evidence="4 5">
    <name type="scientific">Amorphotheca resinae ATCC 22711</name>
    <dbReference type="NCBI Taxonomy" id="857342"/>
    <lineage>
        <taxon>Eukaryota</taxon>
        <taxon>Fungi</taxon>
        <taxon>Dikarya</taxon>
        <taxon>Ascomycota</taxon>
        <taxon>Pezizomycotina</taxon>
        <taxon>Leotiomycetes</taxon>
        <taxon>Helotiales</taxon>
        <taxon>Amorphothecaceae</taxon>
        <taxon>Amorphotheca</taxon>
    </lineage>
</organism>
<proteinExistence type="predicted"/>
<name>A0A2T3B3A6_AMORE</name>
<dbReference type="InterPro" id="IPR057082">
    <property type="entry name" value="PH_C"/>
</dbReference>
<evidence type="ECO:0000313" key="4">
    <source>
        <dbReference type="EMBL" id="PSS20120.1"/>
    </source>
</evidence>
<evidence type="ECO:0000256" key="1">
    <source>
        <dbReference type="SAM" id="MobiDB-lite"/>
    </source>
</evidence>
<feature type="compositionally biased region" description="Gly residues" evidence="1">
    <location>
        <begin position="465"/>
        <end position="477"/>
    </location>
</feature>
<dbReference type="AlphaFoldDB" id="A0A2T3B3A6"/>
<dbReference type="GeneID" id="36574649"/>
<accession>A0A2T3B3A6</accession>
<evidence type="ECO:0000259" key="3">
    <source>
        <dbReference type="Pfam" id="PF23076"/>
    </source>
</evidence>
<keyword evidence="5" id="KW-1185">Reference proteome</keyword>
<dbReference type="InterPro" id="IPR057081">
    <property type="entry name" value="PH_N"/>
</dbReference>
<evidence type="ECO:0000259" key="2">
    <source>
        <dbReference type="Pfam" id="PF23074"/>
    </source>
</evidence>
<dbReference type="InParanoid" id="A0A2T3B3A6"/>
<gene>
    <name evidence="4" type="ORF">M430DRAFT_34496</name>
</gene>
<dbReference type="EMBL" id="KZ679010">
    <property type="protein sequence ID" value="PSS20120.1"/>
    <property type="molecule type" value="Genomic_DNA"/>
</dbReference>
<evidence type="ECO:0000313" key="5">
    <source>
        <dbReference type="Proteomes" id="UP000241818"/>
    </source>
</evidence>
<reference evidence="4 5" key="1">
    <citation type="journal article" date="2018" name="New Phytol.">
        <title>Comparative genomics and transcriptomics depict ericoid mycorrhizal fungi as versatile saprotrophs and plant mutualists.</title>
        <authorList>
            <person name="Martino E."/>
            <person name="Morin E."/>
            <person name="Grelet G.A."/>
            <person name="Kuo A."/>
            <person name="Kohler A."/>
            <person name="Daghino S."/>
            <person name="Barry K.W."/>
            <person name="Cichocki N."/>
            <person name="Clum A."/>
            <person name="Dockter R.B."/>
            <person name="Hainaut M."/>
            <person name="Kuo R.C."/>
            <person name="LaButti K."/>
            <person name="Lindahl B.D."/>
            <person name="Lindquist E.A."/>
            <person name="Lipzen A."/>
            <person name="Khouja H.R."/>
            <person name="Magnuson J."/>
            <person name="Murat C."/>
            <person name="Ohm R.A."/>
            <person name="Singer S.W."/>
            <person name="Spatafora J.W."/>
            <person name="Wang M."/>
            <person name="Veneault-Fourrey C."/>
            <person name="Henrissat B."/>
            <person name="Grigoriev I.V."/>
            <person name="Martin F.M."/>
            <person name="Perotto S."/>
        </authorList>
    </citation>
    <scope>NUCLEOTIDE SEQUENCE [LARGE SCALE GENOMIC DNA]</scope>
    <source>
        <strain evidence="4 5">ATCC 22711</strain>
    </source>
</reference>